<proteinExistence type="predicted"/>
<name>A0A0J6W575_MYCCU</name>
<organism evidence="1 2">
    <name type="scientific">Mycolicibacterium chubuense</name>
    <name type="common">Mycobacterium chubuense</name>
    <dbReference type="NCBI Taxonomy" id="1800"/>
    <lineage>
        <taxon>Bacteria</taxon>
        <taxon>Bacillati</taxon>
        <taxon>Actinomycetota</taxon>
        <taxon>Actinomycetes</taxon>
        <taxon>Mycobacteriales</taxon>
        <taxon>Mycobacteriaceae</taxon>
        <taxon>Mycolicibacterium</taxon>
    </lineage>
</organism>
<gene>
    <name evidence="1" type="ORF">MCHUDSM44219_03275</name>
</gene>
<accession>A0A0J6W575</accession>
<protein>
    <submittedName>
        <fullName evidence="1">Uncharacterized protein</fullName>
    </submittedName>
</protein>
<evidence type="ECO:0000313" key="2">
    <source>
        <dbReference type="Proteomes" id="UP000036176"/>
    </source>
</evidence>
<dbReference type="PATRIC" id="fig|1800.3.peg.3289"/>
<dbReference type="OrthoDB" id="5125216at2"/>
<evidence type="ECO:0000313" key="1">
    <source>
        <dbReference type="EMBL" id="KMO77614.1"/>
    </source>
</evidence>
<comment type="caution">
    <text evidence="1">The sequence shown here is derived from an EMBL/GenBank/DDBJ whole genome shotgun (WGS) entry which is preliminary data.</text>
</comment>
<reference evidence="1 2" key="1">
    <citation type="journal article" date="2015" name="Genome Biol. Evol.">
        <title>Characterization of Three Mycobacterium spp. with Potential Use in Bioremediation by Genome Sequencing and Comparative Genomics.</title>
        <authorList>
            <person name="Das S."/>
            <person name="Pettersson B.M."/>
            <person name="Behra P.R."/>
            <person name="Ramesh M."/>
            <person name="Dasgupta S."/>
            <person name="Bhattacharya A."/>
            <person name="Kirsebom L.A."/>
        </authorList>
    </citation>
    <scope>NUCLEOTIDE SEQUENCE [LARGE SCALE GENOMIC DNA]</scope>
    <source>
        <strain evidence="1 2">DSM 44219</strain>
    </source>
</reference>
<dbReference type="AlphaFoldDB" id="A0A0J6W575"/>
<keyword evidence="2" id="KW-1185">Reference proteome</keyword>
<dbReference type="Proteomes" id="UP000036176">
    <property type="component" value="Unassembled WGS sequence"/>
</dbReference>
<dbReference type="RefSeq" id="WP_048419228.1">
    <property type="nucleotide sequence ID" value="NZ_JYNX01000038.1"/>
</dbReference>
<sequence length="89" mass="9504">MIGYVAVAAVGYVLGTKAGRQRYEQLAGTYRAVTGSPAARAVIDASRRKIAERVSPDPTMVQVTPIDAGTEVFEPGRPEKKRKAAGESR</sequence>
<dbReference type="EMBL" id="JYNX01000038">
    <property type="protein sequence ID" value="KMO77614.1"/>
    <property type="molecule type" value="Genomic_DNA"/>
</dbReference>